<dbReference type="Gene3D" id="3.50.30.60">
    <property type="entry name" value="LD-carboxypeptidase A C-terminal domain-like"/>
    <property type="match status" value="1"/>
</dbReference>
<reference evidence="1" key="1">
    <citation type="submission" date="2020-11" db="EMBL/GenBank/DDBJ databases">
        <authorList>
            <consortium name="DOE Joint Genome Institute"/>
            <person name="Ahrendt S."/>
            <person name="Riley R."/>
            <person name="Andreopoulos W."/>
            <person name="LaButti K."/>
            <person name="Pangilinan J."/>
            <person name="Ruiz-duenas F.J."/>
            <person name="Barrasa J.M."/>
            <person name="Sanchez-Garcia M."/>
            <person name="Camarero S."/>
            <person name="Miyauchi S."/>
            <person name="Serrano A."/>
            <person name="Linde D."/>
            <person name="Babiker R."/>
            <person name="Drula E."/>
            <person name="Ayuso-Fernandez I."/>
            <person name="Pacheco R."/>
            <person name="Padilla G."/>
            <person name="Ferreira P."/>
            <person name="Barriuso J."/>
            <person name="Kellner H."/>
            <person name="Castanera R."/>
            <person name="Alfaro M."/>
            <person name="Ramirez L."/>
            <person name="Pisabarro A.G."/>
            <person name="Kuo A."/>
            <person name="Tritt A."/>
            <person name="Lipzen A."/>
            <person name="He G."/>
            <person name="Yan M."/>
            <person name="Ng V."/>
            <person name="Cullen D."/>
            <person name="Martin F."/>
            <person name="Rosso M.-N."/>
            <person name="Henrissat B."/>
            <person name="Hibbett D."/>
            <person name="Martinez A.T."/>
            <person name="Grigoriev I.V."/>
        </authorList>
    </citation>
    <scope>NUCLEOTIDE SEQUENCE</scope>
    <source>
        <strain evidence="1">AH 44721</strain>
    </source>
</reference>
<sequence>LTQFAEFPHPLETTTSHFTQVLTTANKPLGLFPVSKEYTDESATQYWFTPKDLTVARPMKSNTGWRWVREGRAEGIMFGGTLPWSFALAEHLTIYLPITVLSCFLNSLKASLGRNILHIPS</sequence>
<organism evidence="1 2">
    <name type="scientific">Gymnopilus junonius</name>
    <name type="common">Spectacular rustgill mushroom</name>
    <name type="synonym">Gymnopilus spectabilis subsp. junonius</name>
    <dbReference type="NCBI Taxonomy" id="109634"/>
    <lineage>
        <taxon>Eukaryota</taxon>
        <taxon>Fungi</taxon>
        <taxon>Dikarya</taxon>
        <taxon>Basidiomycota</taxon>
        <taxon>Agaricomycotina</taxon>
        <taxon>Agaricomycetes</taxon>
        <taxon>Agaricomycetidae</taxon>
        <taxon>Agaricales</taxon>
        <taxon>Agaricineae</taxon>
        <taxon>Hymenogastraceae</taxon>
        <taxon>Gymnopilus</taxon>
    </lineage>
</organism>
<accession>A0A9P5TMX8</accession>
<comment type="caution">
    <text evidence="1">The sequence shown here is derived from an EMBL/GenBank/DDBJ whole genome shotgun (WGS) entry which is preliminary data.</text>
</comment>
<keyword evidence="2" id="KW-1185">Reference proteome</keyword>
<feature type="non-terminal residue" evidence="1">
    <location>
        <position position="1"/>
    </location>
</feature>
<proteinExistence type="predicted"/>
<gene>
    <name evidence="1" type="ORF">CPB84DRAFT_1776977</name>
</gene>
<dbReference type="InterPro" id="IPR027461">
    <property type="entry name" value="Carboxypeptidase_A_C_sf"/>
</dbReference>
<evidence type="ECO:0000313" key="2">
    <source>
        <dbReference type="Proteomes" id="UP000724874"/>
    </source>
</evidence>
<dbReference type="OrthoDB" id="5186469at2759"/>
<evidence type="ECO:0000313" key="1">
    <source>
        <dbReference type="EMBL" id="KAF8901901.1"/>
    </source>
</evidence>
<protein>
    <submittedName>
        <fullName evidence="1">Uncharacterized protein</fullName>
    </submittedName>
</protein>
<dbReference type="EMBL" id="JADNYJ010000039">
    <property type="protein sequence ID" value="KAF8901901.1"/>
    <property type="molecule type" value="Genomic_DNA"/>
</dbReference>
<dbReference type="AlphaFoldDB" id="A0A9P5TMX8"/>
<dbReference type="Proteomes" id="UP000724874">
    <property type="component" value="Unassembled WGS sequence"/>
</dbReference>
<name>A0A9P5TMX8_GYMJU</name>